<protein>
    <submittedName>
        <fullName evidence="1">Uncharacterized protein</fullName>
    </submittedName>
</protein>
<evidence type="ECO:0000313" key="1">
    <source>
        <dbReference type="EMBL" id="PWG01409.1"/>
    </source>
</evidence>
<reference evidence="1 2" key="1">
    <citation type="submission" date="2018-05" db="EMBL/GenBank/DDBJ databases">
        <title>Genome of Sphingosinicella humi QZX222.</title>
        <authorList>
            <person name="Qiao Z."/>
            <person name="Wang G."/>
        </authorList>
    </citation>
    <scope>NUCLEOTIDE SEQUENCE [LARGE SCALE GENOMIC DNA]</scope>
    <source>
        <strain evidence="1 2">QZX222</strain>
    </source>
</reference>
<dbReference type="EMBL" id="QFFF01000002">
    <property type="protein sequence ID" value="PWG01409.1"/>
    <property type="molecule type" value="Genomic_DNA"/>
</dbReference>
<evidence type="ECO:0000313" key="2">
    <source>
        <dbReference type="Proteomes" id="UP000245916"/>
    </source>
</evidence>
<name>A0A2U2IZA2_9SPHN</name>
<dbReference type="Proteomes" id="UP000245916">
    <property type="component" value="Unassembled WGS sequence"/>
</dbReference>
<proteinExistence type="predicted"/>
<dbReference type="AlphaFoldDB" id="A0A2U2IZA2"/>
<comment type="caution">
    <text evidence="1">The sequence shown here is derived from an EMBL/GenBank/DDBJ whole genome shotgun (WGS) entry which is preliminary data.</text>
</comment>
<accession>A0A2U2IZA2</accession>
<gene>
    <name evidence="1" type="ORF">DF286_13585</name>
</gene>
<dbReference type="OrthoDB" id="7499953at2"/>
<organism evidence="1 2">
    <name type="scientific">Allosphingosinicella humi</name>
    <dbReference type="NCBI Taxonomy" id="2068657"/>
    <lineage>
        <taxon>Bacteria</taxon>
        <taxon>Pseudomonadati</taxon>
        <taxon>Pseudomonadota</taxon>
        <taxon>Alphaproteobacteria</taxon>
        <taxon>Sphingomonadales</taxon>
        <taxon>Sphingomonadaceae</taxon>
        <taxon>Allosphingosinicella</taxon>
    </lineage>
</organism>
<keyword evidence="2" id="KW-1185">Reference proteome</keyword>
<sequence length="185" mass="20049">MVAVAALIISALTFWNSYSERTASEAERAAEKADEAVAKAAAAERSQSLVLTAAASRDARTLALAPTEADKVIQSLTIRFPTALDARAIDAVIEPRIEAGWIDDAVEDLDRRGSSGDLRLPVAITTRFVSEGETYSDTALYDIGYRLDSGILDTDVELRGLALIERARPKDAQARLDAIWKARSR</sequence>